<keyword evidence="4" id="KW-1185">Reference proteome</keyword>
<dbReference type="Gene3D" id="3.40.50.150">
    <property type="entry name" value="Vaccinia Virus protein VP39"/>
    <property type="match status" value="1"/>
</dbReference>
<feature type="compositionally biased region" description="Low complexity" evidence="1">
    <location>
        <begin position="35"/>
        <end position="47"/>
    </location>
</feature>
<dbReference type="RefSeq" id="WP_246387632.1">
    <property type="nucleotide sequence ID" value="NZ_JACHHP010000002.1"/>
</dbReference>
<proteinExistence type="predicted"/>
<feature type="region of interest" description="Disordered" evidence="1">
    <location>
        <begin position="32"/>
        <end position="66"/>
    </location>
</feature>
<evidence type="ECO:0000256" key="1">
    <source>
        <dbReference type="SAM" id="MobiDB-lite"/>
    </source>
</evidence>
<dbReference type="GO" id="GO:0008168">
    <property type="term" value="F:methyltransferase activity"/>
    <property type="evidence" value="ECO:0007669"/>
    <property type="project" value="UniProtKB-KW"/>
</dbReference>
<dbReference type="Proteomes" id="UP000521199">
    <property type="component" value="Unassembled WGS sequence"/>
</dbReference>
<gene>
    <name evidence="3" type="ORF">HNQ52_001265</name>
</gene>
<dbReference type="EMBL" id="JACHHP010000002">
    <property type="protein sequence ID" value="MBB5207736.1"/>
    <property type="molecule type" value="Genomic_DNA"/>
</dbReference>
<keyword evidence="2" id="KW-0732">Signal</keyword>
<organism evidence="3 4">
    <name type="scientific">Chiayiivirga flava</name>
    <dbReference type="NCBI Taxonomy" id="659595"/>
    <lineage>
        <taxon>Bacteria</taxon>
        <taxon>Pseudomonadati</taxon>
        <taxon>Pseudomonadota</taxon>
        <taxon>Gammaproteobacteria</taxon>
        <taxon>Lysobacterales</taxon>
        <taxon>Lysobacteraceae</taxon>
        <taxon>Chiayiivirga</taxon>
    </lineage>
</organism>
<dbReference type="PROSITE" id="PS51257">
    <property type="entry name" value="PROKAR_LIPOPROTEIN"/>
    <property type="match status" value="1"/>
</dbReference>
<protein>
    <submittedName>
        <fullName evidence="3">Putative methyltransferase</fullName>
    </submittedName>
</protein>
<keyword evidence="3" id="KW-0808">Transferase</keyword>
<dbReference type="SUPFAM" id="SSF53335">
    <property type="entry name" value="S-adenosyl-L-methionine-dependent methyltransferases"/>
    <property type="match status" value="1"/>
</dbReference>
<dbReference type="InterPro" id="IPR029063">
    <property type="entry name" value="SAM-dependent_MTases_sf"/>
</dbReference>
<sequence length="320" mass="34288">MLSTDRPSGTTMLSLALAAALLAGGLAACSDDEAPAPTQADAQADKAPATRDGPAVTAVQPRQPPQVPITQATADSRLQKVLVGPQRTAAERARDQFRHPMETLQFFGIDRGKNIIEIDPGTGWYSAILSPMVKSMGSYYAAVVDDTLPGVPAYVAKDNAALKQRFASDRSSYDATRPLLRKYNPDQPVFGKPGSADMVLSFRNAHNWIAEGDAPAYFKGFFDVLESGGTLGIVDHRANPGPATDGVLGYVTEQQIIELATAAGFRMVGRSEINANPKDTKDYPDGVWTLPPSYALGDKDRAKYAAIGESDRMTLKFVKP</sequence>
<accession>A0A7W8D6R3</accession>
<dbReference type="AlphaFoldDB" id="A0A7W8D6R3"/>
<evidence type="ECO:0000256" key="2">
    <source>
        <dbReference type="SAM" id="SignalP"/>
    </source>
</evidence>
<feature type="chain" id="PRO_5031114654" evidence="2">
    <location>
        <begin position="29"/>
        <end position="320"/>
    </location>
</feature>
<name>A0A7W8D6R3_9GAMM</name>
<evidence type="ECO:0000313" key="3">
    <source>
        <dbReference type="EMBL" id="MBB5207736.1"/>
    </source>
</evidence>
<dbReference type="GO" id="GO:0032259">
    <property type="term" value="P:methylation"/>
    <property type="evidence" value="ECO:0007669"/>
    <property type="project" value="UniProtKB-KW"/>
</dbReference>
<comment type="caution">
    <text evidence="3">The sequence shown here is derived from an EMBL/GenBank/DDBJ whole genome shotgun (WGS) entry which is preliminary data.</text>
</comment>
<reference evidence="3 4" key="1">
    <citation type="submission" date="2020-08" db="EMBL/GenBank/DDBJ databases">
        <title>Genomic Encyclopedia of Type Strains, Phase IV (KMG-IV): sequencing the most valuable type-strain genomes for metagenomic binning, comparative biology and taxonomic classification.</title>
        <authorList>
            <person name="Goeker M."/>
        </authorList>
    </citation>
    <scope>NUCLEOTIDE SEQUENCE [LARGE SCALE GENOMIC DNA]</scope>
    <source>
        <strain evidence="3 4">DSM 24163</strain>
    </source>
</reference>
<evidence type="ECO:0000313" key="4">
    <source>
        <dbReference type="Proteomes" id="UP000521199"/>
    </source>
</evidence>
<feature type="signal peptide" evidence="2">
    <location>
        <begin position="1"/>
        <end position="28"/>
    </location>
</feature>
<keyword evidence="3" id="KW-0489">Methyltransferase</keyword>